<dbReference type="SUPFAM" id="SSF51445">
    <property type="entry name" value="(Trans)glycosidases"/>
    <property type="match status" value="1"/>
</dbReference>
<dbReference type="Gene3D" id="2.60.40.1180">
    <property type="entry name" value="Golgi alpha-mannosidase II"/>
    <property type="match status" value="1"/>
</dbReference>
<proteinExistence type="inferred from homology"/>
<dbReference type="InterPro" id="IPR000322">
    <property type="entry name" value="Glyco_hydro_31_TIM"/>
</dbReference>
<dbReference type="RefSeq" id="XP_005535090.1">
    <property type="nucleotide sequence ID" value="XM_005535033.1"/>
</dbReference>
<dbReference type="Proteomes" id="UP000007014">
    <property type="component" value="Chromosome 1"/>
</dbReference>
<dbReference type="Gene3D" id="3.20.20.80">
    <property type="entry name" value="Glycosidases"/>
    <property type="match status" value="1"/>
</dbReference>
<evidence type="ECO:0000259" key="6">
    <source>
        <dbReference type="Pfam" id="PF01055"/>
    </source>
</evidence>
<dbReference type="eggNOG" id="KOG1065">
    <property type="taxonomic scope" value="Eukaryota"/>
</dbReference>
<feature type="domain" description="Glycosyl hydrolase family 31 C-terminal" evidence="7">
    <location>
        <begin position="732"/>
        <end position="794"/>
    </location>
</feature>
<dbReference type="InterPro" id="IPR013780">
    <property type="entry name" value="Glyco_hydro_b"/>
</dbReference>
<evidence type="ECO:0000313" key="9">
    <source>
        <dbReference type="Proteomes" id="UP000007014"/>
    </source>
</evidence>
<reference evidence="8 9" key="1">
    <citation type="journal article" date="2004" name="Nature">
        <title>Genome sequence of the ultrasmall unicellular red alga Cyanidioschyzon merolae 10D.</title>
        <authorList>
            <person name="Matsuzaki M."/>
            <person name="Misumi O."/>
            <person name="Shin-i T."/>
            <person name="Maruyama S."/>
            <person name="Takahara M."/>
            <person name="Miyagishima S."/>
            <person name="Mori T."/>
            <person name="Nishida K."/>
            <person name="Yagisawa F."/>
            <person name="Nishida K."/>
            <person name="Yoshida Y."/>
            <person name="Nishimura Y."/>
            <person name="Nakao S."/>
            <person name="Kobayashi T."/>
            <person name="Momoyama Y."/>
            <person name="Higashiyama T."/>
            <person name="Minoda A."/>
            <person name="Sano M."/>
            <person name="Nomoto H."/>
            <person name="Oishi K."/>
            <person name="Hayashi H."/>
            <person name="Ohta F."/>
            <person name="Nishizaka S."/>
            <person name="Haga S."/>
            <person name="Miura S."/>
            <person name="Morishita T."/>
            <person name="Kabeya Y."/>
            <person name="Terasawa K."/>
            <person name="Suzuki Y."/>
            <person name="Ishii Y."/>
            <person name="Asakawa S."/>
            <person name="Takano H."/>
            <person name="Ohta N."/>
            <person name="Kuroiwa H."/>
            <person name="Tanaka K."/>
            <person name="Shimizu N."/>
            <person name="Sugano S."/>
            <person name="Sato N."/>
            <person name="Nozaki H."/>
            <person name="Ogasawara N."/>
            <person name="Kohara Y."/>
            <person name="Kuroiwa T."/>
        </authorList>
    </citation>
    <scope>NUCLEOTIDE SEQUENCE [LARGE SCALE GENOMIC DNA]</scope>
    <source>
        <strain evidence="8 9">10D</strain>
    </source>
</reference>
<evidence type="ECO:0000256" key="2">
    <source>
        <dbReference type="ARBA" id="ARBA00022801"/>
    </source>
</evidence>
<name>M1V6C9_CYAM1</name>
<gene>
    <name evidence="8" type="ORF">CYME_CMA106C</name>
</gene>
<dbReference type="AlphaFoldDB" id="M1V6C9"/>
<comment type="similarity">
    <text evidence="1 4">Belongs to the glycosyl hydrolase 31 family.</text>
</comment>
<evidence type="ECO:0000256" key="3">
    <source>
        <dbReference type="ARBA" id="ARBA00023295"/>
    </source>
</evidence>
<dbReference type="KEGG" id="cme:CYME_CMA106C"/>
<evidence type="ECO:0000259" key="7">
    <source>
        <dbReference type="Pfam" id="PF21365"/>
    </source>
</evidence>
<organism evidence="8 9">
    <name type="scientific">Cyanidioschyzon merolae (strain NIES-3377 / 10D)</name>
    <name type="common">Unicellular red alga</name>
    <dbReference type="NCBI Taxonomy" id="280699"/>
    <lineage>
        <taxon>Eukaryota</taxon>
        <taxon>Rhodophyta</taxon>
        <taxon>Bangiophyceae</taxon>
        <taxon>Cyanidiales</taxon>
        <taxon>Cyanidiaceae</taxon>
        <taxon>Cyanidioschyzon</taxon>
    </lineage>
</organism>
<dbReference type="Gramene" id="CMA106CT">
    <property type="protein sequence ID" value="CMA106CT"/>
    <property type="gene ID" value="CMA106C"/>
</dbReference>
<keyword evidence="9" id="KW-1185">Reference proteome</keyword>
<accession>M1V6C9</accession>
<reference evidence="8 9" key="2">
    <citation type="journal article" date="2007" name="BMC Biol.">
        <title>A 100%-complete sequence reveals unusually simple genomic features in the hot-spring red alga Cyanidioschyzon merolae.</title>
        <authorList>
            <person name="Nozaki H."/>
            <person name="Takano H."/>
            <person name="Misumi O."/>
            <person name="Terasawa K."/>
            <person name="Matsuzaki M."/>
            <person name="Maruyama S."/>
            <person name="Nishida K."/>
            <person name="Yagisawa F."/>
            <person name="Yoshida Y."/>
            <person name="Fujiwara T."/>
            <person name="Takio S."/>
            <person name="Tamura K."/>
            <person name="Chung S.J."/>
            <person name="Nakamura S."/>
            <person name="Kuroiwa H."/>
            <person name="Tanaka K."/>
            <person name="Sato N."/>
            <person name="Kuroiwa T."/>
        </authorList>
    </citation>
    <scope>NUCLEOTIDE SEQUENCE [LARGE SCALE GENOMIC DNA]</scope>
    <source>
        <strain evidence="8 9">10D</strain>
    </source>
</reference>
<dbReference type="Pfam" id="PF21365">
    <property type="entry name" value="Glyco_hydro_31_3rd"/>
    <property type="match status" value="1"/>
</dbReference>
<dbReference type="GO" id="GO:0005975">
    <property type="term" value="P:carbohydrate metabolic process"/>
    <property type="evidence" value="ECO:0007669"/>
    <property type="project" value="InterPro"/>
</dbReference>
<dbReference type="InterPro" id="IPR050985">
    <property type="entry name" value="Alpha-glycosidase_related"/>
</dbReference>
<feature type="domain" description="Glycoside hydrolase family 31 TIM barrel" evidence="6">
    <location>
        <begin position="419"/>
        <end position="717"/>
    </location>
</feature>
<evidence type="ECO:0000256" key="4">
    <source>
        <dbReference type="RuleBase" id="RU361185"/>
    </source>
</evidence>
<keyword evidence="2 4" id="KW-0378">Hydrolase</keyword>
<dbReference type="GO" id="GO:0004553">
    <property type="term" value="F:hydrolase activity, hydrolyzing O-glycosyl compounds"/>
    <property type="evidence" value="ECO:0007669"/>
    <property type="project" value="InterPro"/>
</dbReference>
<evidence type="ECO:0000313" key="8">
    <source>
        <dbReference type="EMBL" id="BAM78804.1"/>
    </source>
</evidence>
<dbReference type="HOGENOM" id="CLU_322482_0_0_1"/>
<dbReference type="EMBL" id="AP006483">
    <property type="protein sequence ID" value="BAM78804.1"/>
    <property type="molecule type" value="Genomic_DNA"/>
</dbReference>
<dbReference type="PANTHER" id="PTHR43053">
    <property type="entry name" value="GLYCOSIDASE FAMILY 31"/>
    <property type="match status" value="1"/>
</dbReference>
<dbReference type="InterPro" id="IPR048395">
    <property type="entry name" value="Glyco_hydro_31_C"/>
</dbReference>
<feature type="region of interest" description="Disordered" evidence="5">
    <location>
        <begin position="333"/>
        <end position="353"/>
    </location>
</feature>
<protein>
    <submittedName>
        <fullName evidence="8">Similar to alpha-glucosidase</fullName>
    </submittedName>
</protein>
<sequence>MKGVSRSIPVFAHALSKDFQKLQEGDAQKLEHCGSLPRNSDVLAANVAAAFAGGTVLARTLSSAVGAAALLSRAVQSNVLQTQVKEEVYEGNYFKVTERAGEWYILRHEPRELLVRVTVALATYHIYRDGALCATGSLLWGLEDGNSRFERKILAFEGGNEVVCNERTRAAGVRLRYHDAADPDDVVEVTIAVHCDRQDCRVCLTAERTEPGKQAAGAGKPLSLLGWSYVLNEPKGKVVYGLGEFLNQTWPLSDAMLPPTPFVTWDNAPSGVGSVLSPVLLSSTGVAVVMPHPPFDLHVSSNAQVEPAIPHEKFTTDVYIPIYSSVLDAETRRSRQRPHRQCPPVQQPGTTRGDQRLCAWSARAKRLELELLIAAEPRLDQTFSHLRRWFGAPQRSWKSTALIERVIWSTWAEMKADVTATKVMLMADNLRSLDLQGGIIEIDDKWQRNYGDTSFDPNKFPEPRQLVDALHARGFLVTLWIPPFITEESTNFAEARDRGFLLGHGKRPVEWWQGQGHLLNVFKPEARDWWQSKLRQLQHETGIDGFKFDAGEGAFVPSALLRCDALDADAVLQQNEYTRQYVAMASSFPIAEVRTSWFDSLFAPVVVRLFDKSSKWGTDNGLKSVVTGALTVSVLGVQVVMPDMIGGNAYGNADEVALETDPAQLRELYIRWLQASIAMPCVQFSLQPQLFDRLLPPHPELSETVVDLVRRYLRFRETSIVPLLLTLLQNDEPIVRPVCWDERLTADHPLSGVASRVDDEYLIGTDLLVAPVLAYGQRRRSVYLPTGYWCRWRIDSACSTLKSSLSPDNVDINNRDTVWLGPCVITEEAPLHELLLYRRVQPVSDSLPTHALRSETFECNRGAPEEKPRQALKLLQTHSSATSMPGAVDKSAQSGTHW</sequence>
<feature type="region of interest" description="Disordered" evidence="5">
    <location>
        <begin position="878"/>
        <end position="898"/>
    </location>
</feature>
<dbReference type="PANTHER" id="PTHR43053:SF4">
    <property type="entry name" value="MYOGENESIS-REGULATING GLYCOSIDASE"/>
    <property type="match status" value="1"/>
</dbReference>
<dbReference type="OrthoDB" id="10070917at2759"/>
<dbReference type="CDD" id="cd06592">
    <property type="entry name" value="GH31_NET37"/>
    <property type="match status" value="1"/>
</dbReference>
<evidence type="ECO:0000256" key="1">
    <source>
        <dbReference type="ARBA" id="ARBA00007806"/>
    </source>
</evidence>
<dbReference type="GeneID" id="16992147"/>
<dbReference type="OMA" id="VAHENDR"/>
<dbReference type="STRING" id="280699.M1V6C9"/>
<dbReference type="InterPro" id="IPR017853">
    <property type="entry name" value="GH"/>
</dbReference>
<evidence type="ECO:0000256" key="5">
    <source>
        <dbReference type="SAM" id="MobiDB-lite"/>
    </source>
</evidence>
<dbReference type="SUPFAM" id="SSF51011">
    <property type="entry name" value="Glycosyl hydrolase domain"/>
    <property type="match status" value="1"/>
</dbReference>
<keyword evidence="3 4" id="KW-0326">Glycosidase</keyword>
<dbReference type="Pfam" id="PF01055">
    <property type="entry name" value="Glyco_hydro_31_2nd"/>
    <property type="match status" value="1"/>
</dbReference>